<protein>
    <submittedName>
        <fullName evidence="3">Uncharacterized protein</fullName>
    </submittedName>
</protein>
<evidence type="ECO:0000256" key="2">
    <source>
        <dbReference type="SAM" id="Phobius"/>
    </source>
</evidence>
<dbReference type="NCBIfam" id="TIGR01571">
    <property type="entry name" value="A_thal_Cys_rich"/>
    <property type="match status" value="1"/>
</dbReference>
<dbReference type="PANTHER" id="PTHR15907">
    <property type="entry name" value="DUF614 FAMILY PROTEIN-RELATED"/>
    <property type="match status" value="1"/>
</dbReference>
<reference evidence="3 4" key="1">
    <citation type="submission" date="2024-01" db="EMBL/GenBank/DDBJ databases">
        <title>A telomere-to-telomere, gap-free genome of sweet tea (Lithocarpus litseifolius).</title>
        <authorList>
            <person name="Zhou J."/>
        </authorList>
    </citation>
    <scope>NUCLEOTIDE SEQUENCE [LARGE SCALE GENOMIC DNA]</scope>
    <source>
        <strain evidence="3">Zhou-2022a</strain>
        <tissue evidence="3">Leaf</tissue>
    </source>
</reference>
<dbReference type="InterPro" id="IPR006461">
    <property type="entry name" value="PLAC_motif_containing"/>
</dbReference>
<feature type="compositionally biased region" description="Pro residues" evidence="1">
    <location>
        <begin position="30"/>
        <end position="39"/>
    </location>
</feature>
<comment type="caution">
    <text evidence="3">The sequence shown here is derived from an EMBL/GenBank/DDBJ whole genome shotgun (WGS) entry which is preliminary data.</text>
</comment>
<keyword evidence="4" id="KW-1185">Reference proteome</keyword>
<organism evidence="3 4">
    <name type="scientific">Lithocarpus litseifolius</name>
    <dbReference type="NCBI Taxonomy" id="425828"/>
    <lineage>
        <taxon>Eukaryota</taxon>
        <taxon>Viridiplantae</taxon>
        <taxon>Streptophyta</taxon>
        <taxon>Embryophyta</taxon>
        <taxon>Tracheophyta</taxon>
        <taxon>Spermatophyta</taxon>
        <taxon>Magnoliopsida</taxon>
        <taxon>eudicotyledons</taxon>
        <taxon>Gunneridae</taxon>
        <taxon>Pentapetalae</taxon>
        <taxon>rosids</taxon>
        <taxon>fabids</taxon>
        <taxon>Fagales</taxon>
        <taxon>Fagaceae</taxon>
        <taxon>Lithocarpus</taxon>
    </lineage>
</organism>
<feature type="region of interest" description="Disordered" evidence="1">
    <location>
        <begin position="28"/>
        <end position="48"/>
    </location>
</feature>
<dbReference type="Pfam" id="PF04749">
    <property type="entry name" value="PLAC8"/>
    <property type="match status" value="1"/>
</dbReference>
<dbReference type="EMBL" id="JAZDWU010000004">
    <property type="protein sequence ID" value="KAL0003800.1"/>
    <property type="molecule type" value="Genomic_DNA"/>
</dbReference>
<accession>A0AAW2D356</accession>
<gene>
    <name evidence="3" type="ORF">SO802_011361</name>
</gene>
<dbReference type="Proteomes" id="UP001459277">
    <property type="component" value="Unassembled WGS sequence"/>
</dbReference>
<keyword evidence="2" id="KW-0812">Transmembrane</keyword>
<sequence length="218" mass="23578">MAAPPLPAKGKWTTGICGCFDDCSNSTTTVPPPPPPTSPALPGEDRRGGGWLAVDDVGSPLGGANEAAYTAGQNYLVLFTLVPVLGATLYACTYRTKLRRHFELPEQPCGPCGDCCVHHLCCFCALCQEHRELKNRQMDPVGGWREAYKTIMNPRGAAPIPEPGMAPQHCNVAIVLLSSFTFGQPDNFKDSNLGSLSSQNIKDCHSYYLIFVLNNSFE</sequence>
<feature type="transmembrane region" description="Helical" evidence="2">
    <location>
        <begin position="75"/>
        <end position="92"/>
    </location>
</feature>
<keyword evidence="2" id="KW-0472">Membrane</keyword>
<evidence type="ECO:0000313" key="3">
    <source>
        <dbReference type="EMBL" id="KAL0003800.1"/>
    </source>
</evidence>
<name>A0AAW2D356_9ROSI</name>
<dbReference type="AlphaFoldDB" id="A0AAW2D356"/>
<evidence type="ECO:0000313" key="4">
    <source>
        <dbReference type="Proteomes" id="UP001459277"/>
    </source>
</evidence>
<keyword evidence="2" id="KW-1133">Transmembrane helix</keyword>
<proteinExistence type="predicted"/>
<evidence type="ECO:0000256" key="1">
    <source>
        <dbReference type="SAM" id="MobiDB-lite"/>
    </source>
</evidence>